<evidence type="ECO:0000313" key="4">
    <source>
        <dbReference type="Proteomes" id="UP001215598"/>
    </source>
</evidence>
<organism evidence="3 4">
    <name type="scientific">Mycena metata</name>
    <dbReference type="NCBI Taxonomy" id="1033252"/>
    <lineage>
        <taxon>Eukaryota</taxon>
        <taxon>Fungi</taxon>
        <taxon>Dikarya</taxon>
        <taxon>Basidiomycota</taxon>
        <taxon>Agaricomycotina</taxon>
        <taxon>Agaricomycetes</taxon>
        <taxon>Agaricomycetidae</taxon>
        <taxon>Agaricales</taxon>
        <taxon>Marasmiineae</taxon>
        <taxon>Mycenaceae</taxon>
        <taxon>Mycena</taxon>
    </lineage>
</organism>
<feature type="chain" id="PRO_5041968962" evidence="2">
    <location>
        <begin position="24"/>
        <end position="195"/>
    </location>
</feature>
<feature type="signal peptide" evidence="2">
    <location>
        <begin position="1"/>
        <end position="23"/>
    </location>
</feature>
<comment type="caution">
    <text evidence="3">The sequence shown here is derived from an EMBL/GenBank/DDBJ whole genome shotgun (WGS) entry which is preliminary data.</text>
</comment>
<proteinExistence type="predicted"/>
<dbReference type="AlphaFoldDB" id="A0AAD7ITJ8"/>
<dbReference type="EMBL" id="JARKIB010000072">
    <property type="protein sequence ID" value="KAJ7748563.1"/>
    <property type="molecule type" value="Genomic_DNA"/>
</dbReference>
<feature type="region of interest" description="Disordered" evidence="1">
    <location>
        <begin position="89"/>
        <end position="195"/>
    </location>
</feature>
<evidence type="ECO:0000256" key="1">
    <source>
        <dbReference type="SAM" id="MobiDB-lite"/>
    </source>
</evidence>
<keyword evidence="4" id="KW-1185">Reference proteome</keyword>
<accession>A0AAD7ITJ8</accession>
<dbReference type="Proteomes" id="UP001215598">
    <property type="component" value="Unassembled WGS sequence"/>
</dbReference>
<protein>
    <submittedName>
        <fullName evidence="3">Uncharacterized protein</fullName>
    </submittedName>
</protein>
<keyword evidence="2" id="KW-0732">Signal</keyword>
<reference evidence="3" key="1">
    <citation type="submission" date="2023-03" db="EMBL/GenBank/DDBJ databases">
        <title>Massive genome expansion in bonnet fungi (Mycena s.s.) driven by repeated elements and novel gene families across ecological guilds.</title>
        <authorList>
            <consortium name="Lawrence Berkeley National Laboratory"/>
            <person name="Harder C.B."/>
            <person name="Miyauchi S."/>
            <person name="Viragh M."/>
            <person name="Kuo A."/>
            <person name="Thoen E."/>
            <person name="Andreopoulos B."/>
            <person name="Lu D."/>
            <person name="Skrede I."/>
            <person name="Drula E."/>
            <person name="Henrissat B."/>
            <person name="Morin E."/>
            <person name="Kohler A."/>
            <person name="Barry K."/>
            <person name="LaButti K."/>
            <person name="Morin E."/>
            <person name="Salamov A."/>
            <person name="Lipzen A."/>
            <person name="Mereny Z."/>
            <person name="Hegedus B."/>
            <person name="Baldrian P."/>
            <person name="Stursova M."/>
            <person name="Weitz H."/>
            <person name="Taylor A."/>
            <person name="Grigoriev I.V."/>
            <person name="Nagy L.G."/>
            <person name="Martin F."/>
            <person name="Kauserud H."/>
        </authorList>
    </citation>
    <scope>NUCLEOTIDE SEQUENCE</scope>
    <source>
        <strain evidence="3">CBHHK182m</strain>
    </source>
</reference>
<sequence length="195" mass="19292">MRLTSTTAALLCLFFSLSPTALGNSEIEVRGGKDDGHGKHNSPCFPFILDNNDCVRGRCKDSHKCELGFSLDPIRLCCVKERYRRGDDGYGDGKGDGGYGQGGDKGKGGKGDGGYGGGKGDGNGNHNGGGYGNGGGDKGKGGKGDGGYGGGKGDGNGNHNGGGYGNGGGDKGQGGGKGQGGKGDGGSRGTRELPP</sequence>
<evidence type="ECO:0000256" key="2">
    <source>
        <dbReference type="SAM" id="SignalP"/>
    </source>
</evidence>
<evidence type="ECO:0000313" key="3">
    <source>
        <dbReference type="EMBL" id="KAJ7748563.1"/>
    </source>
</evidence>
<gene>
    <name evidence="3" type="ORF">B0H16DRAFT_1848513</name>
</gene>
<name>A0AAD7ITJ8_9AGAR</name>
<feature type="compositionally biased region" description="Gly residues" evidence="1">
    <location>
        <begin position="111"/>
        <end position="136"/>
    </location>
</feature>
<feature type="compositionally biased region" description="Gly residues" evidence="1">
    <location>
        <begin position="144"/>
        <end position="188"/>
    </location>
</feature>